<dbReference type="PANTHER" id="PTHR32481">
    <property type="entry name" value="AMINOPEPTIDASE"/>
    <property type="match status" value="1"/>
</dbReference>
<feature type="compositionally biased region" description="Basic residues" evidence="7">
    <location>
        <begin position="366"/>
        <end position="382"/>
    </location>
</feature>
<keyword evidence="9" id="KW-1185">Reference proteome</keyword>
<dbReference type="RefSeq" id="WP_378294668.1">
    <property type="nucleotide sequence ID" value="NZ_JBHULE010000027.1"/>
</dbReference>
<dbReference type="CDD" id="cd05656">
    <property type="entry name" value="M42_Frv"/>
    <property type="match status" value="1"/>
</dbReference>
<reference evidence="9" key="1">
    <citation type="journal article" date="2019" name="Int. J. Syst. Evol. Microbiol.">
        <title>The Global Catalogue of Microorganisms (GCM) 10K type strain sequencing project: providing services to taxonomists for standard genome sequencing and annotation.</title>
        <authorList>
            <consortium name="The Broad Institute Genomics Platform"/>
            <consortium name="The Broad Institute Genome Sequencing Center for Infectious Disease"/>
            <person name="Wu L."/>
            <person name="Ma J."/>
        </authorList>
    </citation>
    <scope>NUCLEOTIDE SEQUENCE [LARGE SCALE GENOMIC DNA]</scope>
    <source>
        <strain evidence="9">KCTC 52274</strain>
    </source>
</reference>
<keyword evidence="5" id="KW-0378">Hydrolase</keyword>
<comment type="similarity">
    <text evidence="1 6">Belongs to the peptidase M42 family.</text>
</comment>
<proteinExistence type="inferred from homology"/>
<keyword evidence="2" id="KW-0031">Aminopeptidase</keyword>
<feature type="region of interest" description="Disordered" evidence="7">
    <location>
        <begin position="360"/>
        <end position="382"/>
    </location>
</feature>
<evidence type="ECO:0000256" key="5">
    <source>
        <dbReference type="ARBA" id="ARBA00022801"/>
    </source>
</evidence>
<evidence type="ECO:0000256" key="2">
    <source>
        <dbReference type="ARBA" id="ARBA00022438"/>
    </source>
</evidence>
<gene>
    <name evidence="8" type="ORF">ACFSR1_19180</name>
</gene>
<dbReference type="Gene3D" id="3.40.630.10">
    <property type="entry name" value="Zn peptidases"/>
    <property type="match status" value="1"/>
</dbReference>
<dbReference type="PIRSF" id="PIRSF001123">
    <property type="entry name" value="PepA_GA"/>
    <property type="match status" value="1"/>
</dbReference>
<dbReference type="PANTHER" id="PTHR32481:SF20">
    <property type="entry name" value="AMINOPEPTIDASE YSDC"/>
    <property type="match status" value="1"/>
</dbReference>
<evidence type="ECO:0000256" key="4">
    <source>
        <dbReference type="ARBA" id="ARBA00022723"/>
    </source>
</evidence>
<dbReference type="SUPFAM" id="SSF53187">
    <property type="entry name" value="Zn-dependent exopeptidases"/>
    <property type="match status" value="1"/>
</dbReference>
<organism evidence="8 9">
    <name type="scientific">Aquimarina rubra</name>
    <dbReference type="NCBI Taxonomy" id="1920033"/>
    <lineage>
        <taxon>Bacteria</taxon>
        <taxon>Pseudomonadati</taxon>
        <taxon>Bacteroidota</taxon>
        <taxon>Flavobacteriia</taxon>
        <taxon>Flavobacteriales</taxon>
        <taxon>Flavobacteriaceae</taxon>
        <taxon>Aquimarina</taxon>
    </lineage>
</organism>
<evidence type="ECO:0000256" key="6">
    <source>
        <dbReference type="PIRNR" id="PIRNR001123"/>
    </source>
</evidence>
<dbReference type="Pfam" id="PF05343">
    <property type="entry name" value="Peptidase_M42"/>
    <property type="match status" value="1"/>
</dbReference>
<dbReference type="InterPro" id="IPR008007">
    <property type="entry name" value="Peptidase_M42"/>
</dbReference>
<evidence type="ECO:0000256" key="3">
    <source>
        <dbReference type="ARBA" id="ARBA00022670"/>
    </source>
</evidence>
<dbReference type="Gene3D" id="2.40.30.40">
    <property type="entry name" value="Peptidase M42, domain 2"/>
    <property type="match status" value="1"/>
</dbReference>
<dbReference type="Proteomes" id="UP001597319">
    <property type="component" value="Unassembled WGS sequence"/>
</dbReference>
<dbReference type="InterPro" id="IPR023367">
    <property type="entry name" value="Peptidase_M42_dom2"/>
</dbReference>
<name>A0ABW5LKL9_9FLAO</name>
<keyword evidence="3" id="KW-0645">Protease</keyword>
<keyword evidence="4" id="KW-0479">Metal-binding</keyword>
<sequence length="382" mass="42861">MAKKSILNKKSLTFLEKYLNNAAPTGYEWEGQKIWMDYLKPYVDEFITDTYGTAVGVINPEAKYKVVIEGHADEISWYVNYITDNGLIYVIRNGGSDHQIATSKRVNIHTKKGIVQGVFGWPAIHTRNKSKEEAPKLDNICIDVGCNTKEEVLKLGVHVGCVITYPDEFFILNNDKFVCRALDNRMGGFMIAEVARLLKENKKKLDFGLYITNSVQEEIGLRGAEMITHTIKPDVAIVTDVCHDTTTPMIEKKTQGETKIGDGPVISYAPAVQNRLREVLIDTAEKKKIPFQRMASSRMTGTDTDAFAYSNGGVASALISLPLRYMHTTVEMVHRDDVENVINLIYESLLAIKSGETFSYFEKPKPAPRTKPKPKSKSKAKK</sequence>
<evidence type="ECO:0000313" key="8">
    <source>
        <dbReference type="EMBL" id="MFD2564811.1"/>
    </source>
</evidence>
<evidence type="ECO:0000256" key="1">
    <source>
        <dbReference type="ARBA" id="ARBA00006272"/>
    </source>
</evidence>
<protein>
    <submittedName>
        <fullName evidence="8">M42 family metallopeptidase</fullName>
    </submittedName>
</protein>
<accession>A0ABW5LKL9</accession>
<evidence type="ECO:0000313" key="9">
    <source>
        <dbReference type="Proteomes" id="UP001597319"/>
    </source>
</evidence>
<dbReference type="InterPro" id="IPR051464">
    <property type="entry name" value="Peptidase_M42_aminopept"/>
</dbReference>
<dbReference type="SUPFAM" id="SSF101821">
    <property type="entry name" value="Aminopeptidase/glucanase lid domain"/>
    <property type="match status" value="1"/>
</dbReference>
<evidence type="ECO:0000256" key="7">
    <source>
        <dbReference type="SAM" id="MobiDB-lite"/>
    </source>
</evidence>
<comment type="caution">
    <text evidence="8">The sequence shown here is derived from an EMBL/GenBank/DDBJ whole genome shotgun (WGS) entry which is preliminary data.</text>
</comment>
<dbReference type="EMBL" id="JBHULE010000027">
    <property type="protein sequence ID" value="MFD2564811.1"/>
    <property type="molecule type" value="Genomic_DNA"/>
</dbReference>